<dbReference type="InterPro" id="IPR008250">
    <property type="entry name" value="ATPase_P-typ_transduc_dom_A_sf"/>
</dbReference>
<evidence type="ECO:0000256" key="8">
    <source>
        <dbReference type="ARBA" id="ARBA00022989"/>
    </source>
</evidence>
<name>A0ABX8WHK7_9HYPH</name>
<dbReference type="PRINTS" id="PR00119">
    <property type="entry name" value="CATATPASE"/>
</dbReference>
<protein>
    <submittedName>
        <fullName evidence="13">Heavy metal translocating P-type ATPase</fullName>
    </submittedName>
</protein>
<evidence type="ECO:0000313" key="14">
    <source>
        <dbReference type="Proteomes" id="UP000825799"/>
    </source>
</evidence>
<dbReference type="SFLD" id="SFLDG00002">
    <property type="entry name" value="C1.7:_P-type_atpase_like"/>
    <property type="match status" value="1"/>
</dbReference>
<dbReference type="RefSeq" id="WP_220306838.1">
    <property type="nucleotide sequence ID" value="NZ_CP080590.1"/>
</dbReference>
<evidence type="ECO:0000259" key="12">
    <source>
        <dbReference type="SMART" id="SM00746"/>
    </source>
</evidence>
<evidence type="ECO:0000256" key="5">
    <source>
        <dbReference type="ARBA" id="ARBA00022741"/>
    </source>
</evidence>
<dbReference type="Pfam" id="PF00702">
    <property type="entry name" value="Hydrolase"/>
    <property type="match status" value="1"/>
</dbReference>
<comment type="subcellular location">
    <subcellularLocation>
        <location evidence="10">Cell membrane</location>
    </subcellularLocation>
    <subcellularLocation>
        <location evidence="1">Endomembrane system</location>
        <topology evidence="1">Multi-pass membrane protein</topology>
    </subcellularLocation>
</comment>
<dbReference type="SFLD" id="SFLDF00027">
    <property type="entry name" value="p-type_atpase"/>
    <property type="match status" value="1"/>
</dbReference>
<evidence type="ECO:0000256" key="2">
    <source>
        <dbReference type="ARBA" id="ARBA00006024"/>
    </source>
</evidence>
<dbReference type="PANTHER" id="PTHR43520:SF8">
    <property type="entry name" value="P-TYPE CU(+) TRANSPORTER"/>
    <property type="match status" value="1"/>
</dbReference>
<feature type="transmembrane region" description="Helical" evidence="10">
    <location>
        <begin position="390"/>
        <end position="412"/>
    </location>
</feature>
<dbReference type="InterPro" id="IPR059000">
    <property type="entry name" value="ATPase_P-type_domA"/>
</dbReference>
<feature type="transmembrane region" description="Helical" evidence="10">
    <location>
        <begin position="734"/>
        <end position="756"/>
    </location>
</feature>
<dbReference type="Gene3D" id="3.40.1110.10">
    <property type="entry name" value="Calcium-transporting ATPase, cytoplasmic domain N"/>
    <property type="match status" value="1"/>
</dbReference>
<evidence type="ECO:0000256" key="4">
    <source>
        <dbReference type="ARBA" id="ARBA00022723"/>
    </source>
</evidence>
<keyword evidence="8 10" id="KW-1133">Transmembrane helix</keyword>
<proteinExistence type="inferred from homology"/>
<dbReference type="EMBL" id="CP080590">
    <property type="protein sequence ID" value="QYO78368.1"/>
    <property type="molecule type" value="Genomic_DNA"/>
</dbReference>
<keyword evidence="10" id="KW-1003">Cell membrane</keyword>
<dbReference type="SUPFAM" id="SSF81665">
    <property type="entry name" value="Calcium ATPase, transmembrane domain M"/>
    <property type="match status" value="1"/>
</dbReference>
<dbReference type="InterPro" id="IPR023214">
    <property type="entry name" value="HAD_sf"/>
</dbReference>
<dbReference type="CDD" id="cd02094">
    <property type="entry name" value="P-type_ATPase_Cu-like"/>
    <property type="match status" value="1"/>
</dbReference>
<dbReference type="Gene3D" id="3.40.50.1000">
    <property type="entry name" value="HAD superfamily/HAD-like"/>
    <property type="match status" value="1"/>
</dbReference>
<dbReference type="Gene3D" id="2.70.150.10">
    <property type="entry name" value="Calcium-transporting ATPase, cytoplasmic transduction domain A"/>
    <property type="match status" value="1"/>
</dbReference>
<feature type="transmembrane region" description="Helical" evidence="10">
    <location>
        <begin position="197"/>
        <end position="217"/>
    </location>
</feature>
<dbReference type="NCBIfam" id="TIGR01511">
    <property type="entry name" value="ATPase-IB1_Cu"/>
    <property type="match status" value="1"/>
</dbReference>
<evidence type="ECO:0000256" key="10">
    <source>
        <dbReference type="RuleBase" id="RU362081"/>
    </source>
</evidence>
<accession>A0ABX8WHK7</accession>
<evidence type="ECO:0000256" key="6">
    <source>
        <dbReference type="ARBA" id="ARBA00022840"/>
    </source>
</evidence>
<evidence type="ECO:0000256" key="1">
    <source>
        <dbReference type="ARBA" id="ARBA00004127"/>
    </source>
</evidence>
<dbReference type="InterPro" id="IPR036412">
    <property type="entry name" value="HAD-like_sf"/>
</dbReference>
<evidence type="ECO:0000313" key="13">
    <source>
        <dbReference type="EMBL" id="QYO78368.1"/>
    </source>
</evidence>
<feature type="transmembrane region" description="Helical" evidence="10">
    <location>
        <begin position="418"/>
        <end position="441"/>
    </location>
</feature>
<feature type="domain" description="TRASH" evidence="12">
    <location>
        <begin position="31"/>
        <end position="69"/>
    </location>
</feature>
<dbReference type="NCBIfam" id="TIGR01494">
    <property type="entry name" value="ATPase_P-type"/>
    <property type="match status" value="1"/>
</dbReference>
<dbReference type="PANTHER" id="PTHR43520">
    <property type="entry name" value="ATP7, ISOFORM B"/>
    <property type="match status" value="1"/>
</dbReference>
<feature type="region of interest" description="Disordered" evidence="11">
    <location>
        <begin position="1"/>
        <end position="34"/>
    </location>
</feature>
<feature type="transmembrane region" description="Helical" evidence="10">
    <location>
        <begin position="166"/>
        <end position="185"/>
    </location>
</feature>
<keyword evidence="6 10" id="KW-0067">ATP-binding</keyword>
<keyword evidence="5 10" id="KW-0547">Nucleotide-binding</keyword>
<keyword evidence="14" id="KW-1185">Reference proteome</keyword>
<dbReference type="SUPFAM" id="SSF47240">
    <property type="entry name" value="Ferritin-like"/>
    <property type="match status" value="1"/>
</dbReference>
<dbReference type="Pfam" id="PF04945">
    <property type="entry name" value="YHS"/>
    <property type="match status" value="1"/>
</dbReference>
<dbReference type="Proteomes" id="UP000825799">
    <property type="component" value="Chromosome"/>
</dbReference>
<dbReference type="InterPro" id="IPR018303">
    <property type="entry name" value="ATPase_P-typ_P_site"/>
</dbReference>
<evidence type="ECO:0000256" key="9">
    <source>
        <dbReference type="ARBA" id="ARBA00023136"/>
    </source>
</evidence>
<dbReference type="InterPro" id="IPR045800">
    <property type="entry name" value="HMBD"/>
</dbReference>
<dbReference type="Pfam" id="PF19335">
    <property type="entry name" value="HMBD"/>
    <property type="match status" value="1"/>
</dbReference>
<keyword evidence="3 10" id="KW-0812">Transmembrane</keyword>
<dbReference type="InterPro" id="IPR011017">
    <property type="entry name" value="TRASH_dom"/>
</dbReference>
<gene>
    <name evidence="13" type="ORF">K1X15_07425</name>
</gene>
<dbReference type="SMART" id="SM00746">
    <property type="entry name" value="TRASH"/>
    <property type="match status" value="1"/>
</dbReference>
<dbReference type="SUPFAM" id="SSF56784">
    <property type="entry name" value="HAD-like"/>
    <property type="match status" value="1"/>
</dbReference>
<dbReference type="InterPro" id="IPR007029">
    <property type="entry name" value="YHS_dom"/>
</dbReference>
<sequence>MPNAHDHHHAHAHGHASHQHEDKSPPTMTKDPVCGMDVDPSTAVFQATFDGRTFYFCSQNCHDKFKANPEQYVAVAPAKAAPAPEGTVWTCPMHPQIQRSEPGSCPICGMALEPEMPTADDAPSPELRDMTLRFWVGTALAAPVFVLEMTAHLVDLHGVLSGQALNWIQLVLATPVVLWAGWPFFQRGAASVVNRSLNMFTLIAMGIGVAWLYSMLATLIPDIFPASMRGMDGAVPVYFEAAAVITALALLGQVLELRAREQTSGAMKALLGLAPKTARRIRPDGSDEEVEVDAVMVGDHLRVRPGEKVPVDGTVLEGRSAVDESMVTGESMPVTKAEGARLIGGTINRSGGLVMQATEIGRDTMLSRIVQLVAAAQRSRAPIQRLADQVSGWFVPLVIVIAVLAFVAWMVWGPEPRLAHALVAAVSVLIIACPCALGLATPMSIMVGVGKGAQLGLLIKNAEALERLEKIDTIVVDKTGTLTEGRPSLTRIMSADSVEETQLLTLAASLERASEHPLGVAIVAAAEDRKLKLSAPSDVDSPVGKGLTGIVEGHRVLIGSAKYLETEGVELGIWRSRADDVRAEGATVVLVAVDGNVAGALGIADPIRATTAQALADLRSQGMSVVMMTGDNAVTAKAVGAKLGIDNVEADVLPERKSAVVEHLRSQGKVVAMAGDGVNDAPALAAADVGIAMGTGTDVAMESAGVTLLNGDLVGIARAKRLSHATMQNIRQNLFLAFVYNAAGVPVAAGVLYPVFGLTLSPAIAAAAMALSSVSVIGNSLRLRSARIK</sequence>
<keyword evidence="4 10" id="KW-0479">Metal-binding</keyword>
<evidence type="ECO:0000256" key="11">
    <source>
        <dbReference type="SAM" id="MobiDB-lite"/>
    </source>
</evidence>
<dbReference type="Pfam" id="PF00122">
    <property type="entry name" value="E1-E2_ATPase"/>
    <property type="match status" value="1"/>
</dbReference>
<dbReference type="Gene3D" id="1.10.620.20">
    <property type="entry name" value="Ribonucleotide Reductase, subunit A"/>
    <property type="match status" value="1"/>
</dbReference>
<feature type="transmembrane region" description="Helical" evidence="10">
    <location>
        <begin position="762"/>
        <end position="781"/>
    </location>
</feature>
<feature type="transmembrane region" description="Helical" evidence="10">
    <location>
        <begin position="237"/>
        <end position="255"/>
    </location>
</feature>
<organism evidence="13 14">
    <name type="scientific">Devosia salina</name>
    <dbReference type="NCBI Taxonomy" id="2860336"/>
    <lineage>
        <taxon>Bacteria</taxon>
        <taxon>Pseudomonadati</taxon>
        <taxon>Pseudomonadota</taxon>
        <taxon>Alphaproteobacteria</taxon>
        <taxon>Hyphomicrobiales</taxon>
        <taxon>Devosiaceae</taxon>
        <taxon>Devosia</taxon>
    </lineage>
</organism>
<dbReference type="PRINTS" id="PR00943">
    <property type="entry name" value="CUATPASE"/>
</dbReference>
<keyword evidence="7" id="KW-1278">Translocase</keyword>
<dbReference type="InterPro" id="IPR027256">
    <property type="entry name" value="P-typ_ATPase_IB"/>
</dbReference>
<comment type="similarity">
    <text evidence="2 10">Belongs to the cation transport ATPase (P-type) (TC 3.A.3) family. Type IB subfamily.</text>
</comment>
<feature type="transmembrane region" description="Helical" evidence="10">
    <location>
        <begin position="134"/>
        <end position="154"/>
    </location>
</feature>
<evidence type="ECO:0000256" key="7">
    <source>
        <dbReference type="ARBA" id="ARBA00022967"/>
    </source>
</evidence>
<dbReference type="InterPro" id="IPR023298">
    <property type="entry name" value="ATPase_P-typ_TM_dom_sf"/>
</dbReference>
<dbReference type="InterPro" id="IPR023299">
    <property type="entry name" value="ATPase_P-typ_cyto_dom_N"/>
</dbReference>
<dbReference type="InterPro" id="IPR009078">
    <property type="entry name" value="Ferritin-like_SF"/>
</dbReference>
<dbReference type="InterPro" id="IPR044492">
    <property type="entry name" value="P_typ_ATPase_HD_dom"/>
</dbReference>
<dbReference type="InterPro" id="IPR001757">
    <property type="entry name" value="P_typ_ATPase"/>
</dbReference>
<evidence type="ECO:0000256" key="3">
    <source>
        <dbReference type="ARBA" id="ARBA00022692"/>
    </source>
</evidence>
<dbReference type="NCBIfam" id="TIGR01525">
    <property type="entry name" value="ATPase-IB_hvy"/>
    <property type="match status" value="1"/>
</dbReference>
<dbReference type="PROSITE" id="PS00154">
    <property type="entry name" value="ATPASE_E1_E2"/>
    <property type="match status" value="1"/>
</dbReference>
<reference evidence="13 14" key="1">
    <citation type="submission" date="2021-08" db="EMBL/GenBank/DDBJ databases">
        <title>Devosia salina sp. nov., isolated from the South China Sea sediment.</title>
        <authorList>
            <person name="Zhou Z."/>
        </authorList>
    </citation>
    <scope>NUCLEOTIDE SEQUENCE [LARGE SCALE GENOMIC DNA]</scope>
    <source>
        <strain evidence="13 14">SCS-3</strain>
    </source>
</reference>
<dbReference type="SFLD" id="SFLDS00003">
    <property type="entry name" value="Haloacid_Dehalogenase"/>
    <property type="match status" value="1"/>
</dbReference>
<dbReference type="InterPro" id="IPR012348">
    <property type="entry name" value="RNR-like"/>
</dbReference>
<feature type="compositionally biased region" description="Basic residues" evidence="11">
    <location>
        <begin position="1"/>
        <end position="17"/>
    </location>
</feature>
<dbReference type="SUPFAM" id="SSF81653">
    <property type="entry name" value="Calcium ATPase, transduction domain A"/>
    <property type="match status" value="1"/>
</dbReference>
<keyword evidence="9 10" id="KW-0472">Membrane</keyword>